<name>A0A377LRX1_ENTCL</name>
<dbReference type="NCBIfam" id="NF006081">
    <property type="entry name" value="PRK08227.1"/>
    <property type="match status" value="1"/>
</dbReference>
<keyword evidence="1" id="KW-0704">Schiff base</keyword>
<evidence type="ECO:0000313" key="3">
    <source>
        <dbReference type="Proteomes" id="UP000255106"/>
    </source>
</evidence>
<reference evidence="2 3" key="1">
    <citation type="submission" date="2018-06" db="EMBL/GenBank/DDBJ databases">
        <authorList>
            <consortium name="Pathogen Informatics"/>
            <person name="Doyle S."/>
        </authorList>
    </citation>
    <scope>NUCLEOTIDE SEQUENCE [LARGE SCALE GENOMIC DNA]</scope>
    <source>
        <strain evidence="2 3">NCTC10005</strain>
    </source>
</reference>
<dbReference type="InterPro" id="IPR050456">
    <property type="entry name" value="DeoC/FbaB_aldolase"/>
</dbReference>
<dbReference type="PIRSF" id="PIRSF038992">
    <property type="entry name" value="Aldolase_Ia"/>
    <property type="match status" value="1"/>
</dbReference>
<evidence type="ECO:0000313" key="2">
    <source>
        <dbReference type="EMBL" id="STQ09107.1"/>
    </source>
</evidence>
<dbReference type="PANTHER" id="PTHR47916">
    <property type="entry name" value="FRUCTOSE-BISPHOSPHATE ALDOLASE CLASS 1"/>
    <property type="match status" value="1"/>
</dbReference>
<protein>
    <submittedName>
        <fullName evidence="2">Aldolase</fullName>
        <ecNumber evidence="2">4.1.2.-</ecNumber>
    </submittedName>
</protein>
<dbReference type="EC" id="4.1.2.-" evidence="2"/>
<proteinExistence type="predicted"/>
<dbReference type="GO" id="GO:0004332">
    <property type="term" value="F:fructose-bisphosphate aldolase activity"/>
    <property type="evidence" value="ECO:0007669"/>
    <property type="project" value="InterPro"/>
</dbReference>
<accession>A0A377LRX1</accession>
<dbReference type="Gene3D" id="3.20.20.70">
    <property type="entry name" value="Aldolase class I"/>
    <property type="match status" value="1"/>
</dbReference>
<dbReference type="InterPro" id="IPR013785">
    <property type="entry name" value="Aldolase_TIM"/>
</dbReference>
<sequence>MLADWGMQSRLSRIFNPKSNRTVMLAFDHGYFQGPTTGLERIDLSIAPLFAETDVLMCTRGILRSTVPAATNKPVVLRASGGNSILGELSNECVQCNGRPLRLNVCAVAAQVYIGSEFEHQSINNIIKLVDAGHATDARAGVTGVGKDMARDARYFSLASRIAAEMGAQFVKTYYVDEGFEKVTASCPVPIVIAGGKKLPEHEALEMCWRAIDQGASGVDMGRNIFQSSAPLAMLKAVKKVVHENMSAREAFQFWQEEKQGESRMNVTLVEINIKPERVDEFWRCFAPTTRRDSGAGKPAF</sequence>
<dbReference type="Pfam" id="PF01791">
    <property type="entry name" value="DeoC"/>
    <property type="match status" value="1"/>
</dbReference>
<dbReference type="EMBL" id="UGJB01000004">
    <property type="protein sequence ID" value="STQ09107.1"/>
    <property type="molecule type" value="Genomic_DNA"/>
</dbReference>
<dbReference type="SUPFAM" id="SSF51569">
    <property type="entry name" value="Aldolase"/>
    <property type="match status" value="1"/>
</dbReference>
<keyword evidence="2" id="KW-0456">Lyase</keyword>
<dbReference type="CDD" id="cd00958">
    <property type="entry name" value="DhnA"/>
    <property type="match status" value="1"/>
</dbReference>
<dbReference type="PANTHER" id="PTHR47916:SF1">
    <property type="entry name" value="3-HYDROXY-5-PHOSPHONOOXYPENTANE-2,4-DIONE THIOLASE"/>
    <property type="match status" value="1"/>
</dbReference>
<evidence type="ECO:0000256" key="1">
    <source>
        <dbReference type="ARBA" id="ARBA00023270"/>
    </source>
</evidence>
<dbReference type="InterPro" id="IPR041720">
    <property type="entry name" value="FbaB-like"/>
</dbReference>
<dbReference type="AlphaFoldDB" id="A0A377LRX1"/>
<dbReference type="Proteomes" id="UP000255106">
    <property type="component" value="Unassembled WGS sequence"/>
</dbReference>
<organism evidence="2 3">
    <name type="scientific">Enterobacter cloacae</name>
    <dbReference type="NCBI Taxonomy" id="550"/>
    <lineage>
        <taxon>Bacteria</taxon>
        <taxon>Pseudomonadati</taxon>
        <taxon>Pseudomonadota</taxon>
        <taxon>Gammaproteobacteria</taxon>
        <taxon>Enterobacterales</taxon>
        <taxon>Enterobacteriaceae</taxon>
        <taxon>Enterobacter</taxon>
        <taxon>Enterobacter cloacae complex</taxon>
    </lineage>
</organism>
<gene>
    <name evidence="2" type="primary">lsrF</name>
    <name evidence="2" type="ORF">NCTC10005_01810</name>
</gene>
<dbReference type="InterPro" id="IPR002915">
    <property type="entry name" value="DeoC/FbaB/LacD_aldolase"/>
</dbReference>
<dbReference type="SMART" id="SM01133">
    <property type="entry name" value="DeoC"/>
    <property type="match status" value="1"/>
</dbReference>